<evidence type="ECO:0000256" key="2">
    <source>
        <dbReference type="ARBA" id="ARBA00004857"/>
    </source>
</evidence>
<sequence>MRFFIDTADIDQIRTAYGWGVISGVTTNPSLIAKAGRDLKEAILEICDIVDGPVSAEVISLDREGMIEEGRSLAALHPNVVVKIPMTPEGMAATSVLSAEGIDVNVTLIFSPQQALLAAQAGAAYVSPFVGRLDDIGEDGIGLISDIASIFNLHDIPVEIIAASIRHPKHVMDAALAGADIATVPFGVLEKCFKHPLTDSGIERFLADWEGAVRGNGR</sequence>
<evidence type="ECO:0000313" key="10">
    <source>
        <dbReference type="EMBL" id="AER66314.1"/>
    </source>
</evidence>
<dbReference type="KEGG" id="tli:Tlie_0579"/>
<dbReference type="STRING" id="580340.Tlie_0579"/>
<comment type="subcellular location">
    <subcellularLocation>
        <location evidence="1 9">Cytoplasm</location>
    </subcellularLocation>
</comment>
<dbReference type="HOGENOM" id="CLU_079764_0_0_0"/>
<name>G7V8F2_THELD</name>
<dbReference type="GO" id="GO:0005975">
    <property type="term" value="P:carbohydrate metabolic process"/>
    <property type="evidence" value="ECO:0007669"/>
    <property type="project" value="InterPro"/>
</dbReference>
<comment type="pathway">
    <text evidence="2 9">Carbohydrate degradation; pentose phosphate pathway; D-glyceraldehyde 3-phosphate and beta-D-fructose 6-phosphate from D-ribose 5-phosphate and D-xylulose 5-phosphate (non-oxidative stage): step 2/3.</text>
</comment>
<dbReference type="Gene3D" id="3.20.20.70">
    <property type="entry name" value="Aldolase class I"/>
    <property type="match status" value="1"/>
</dbReference>
<evidence type="ECO:0000256" key="7">
    <source>
        <dbReference type="ARBA" id="ARBA00023270"/>
    </source>
</evidence>
<evidence type="ECO:0000256" key="4">
    <source>
        <dbReference type="ARBA" id="ARBA00022490"/>
    </source>
</evidence>
<dbReference type="Proteomes" id="UP000005868">
    <property type="component" value="Chromosome"/>
</dbReference>
<dbReference type="InterPro" id="IPR004731">
    <property type="entry name" value="Transaldolase_3B/F6P_aldolase"/>
</dbReference>
<feature type="active site" description="Schiff-base intermediate with substrate" evidence="9">
    <location>
        <position position="83"/>
    </location>
</feature>
<organism evidence="10 11">
    <name type="scientific">Thermovirga lienii (strain ATCC BAA-1197 / DSM 17291 / Cas60314)</name>
    <dbReference type="NCBI Taxonomy" id="580340"/>
    <lineage>
        <taxon>Bacteria</taxon>
        <taxon>Thermotogati</taxon>
        <taxon>Synergistota</taxon>
        <taxon>Synergistia</taxon>
        <taxon>Synergistales</taxon>
        <taxon>Thermovirgaceae</taxon>
        <taxon>Thermovirga</taxon>
    </lineage>
</organism>
<dbReference type="PROSITE" id="PS01054">
    <property type="entry name" value="TRANSALDOLASE_1"/>
    <property type="match status" value="1"/>
</dbReference>
<evidence type="ECO:0000256" key="5">
    <source>
        <dbReference type="ARBA" id="ARBA00022679"/>
    </source>
</evidence>
<evidence type="ECO:0000256" key="1">
    <source>
        <dbReference type="ARBA" id="ARBA00004496"/>
    </source>
</evidence>
<dbReference type="GO" id="GO:0005737">
    <property type="term" value="C:cytoplasm"/>
    <property type="evidence" value="ECO:0007669"/>
    <property type="project" value="UniProtKB-SubCell"/>
</dbReference>
<proteinExistence type="inferred from homology"/>
<keyword evidence="5 9" id="KW-0808">Transferase</keyword>
<comment type="function">
    <text evidence="9">Transaldolase is important for the balance of metabolites in the pentose-phosphate pathway.</text>
</comment>
<protein>
    <recommendedName>
        <fullName evidence="9">Probable transaldolase</fullName>
        <ecNumber evidence="9">2.2.1.2</ecNumber>
    </recommendedName>
</protein>
<dbReference type="EC" id="2.2.1.2" evidence="9"/>
<reference evidence="11" key="1">
    <citation type="submission" date="2011-10" db="EMBL/GenBank/DDBJ databases">
        <title>The complete genome of chromosome of Thermovirga lienii DSM 17291.</title>
        <authorList>
            <consortium name="US DOE Joint Genome Institute (JGI-PGF)"/>
            <person name="Lucas S."/>
            <person name="Copeland A."/>
            <person name="Lapidus A."/>
            <person name="Glavina del Rio T."/>
            <person name="Dalin E."/>
            <person name="Tice H."/>
            <person name="Bruce D."/>
            <person name="Goodwin L."/>
            <person name="Pitluck S."/>
            <person name="Peters L."/>
            <person name="Mikhailova N."/>
            <person name="Saunders E."/>
            <person name="Kyrpides N."/>
            <person name="Mavromatis K."/>
            <person name="Ivanova N."/>
            <person name="Last F.I."/>
            <person name="Brettin T."/>
            <person name="Detter J.C."/>
            <person name="Han C."/>
            <person name="Larimer F."/>
            <person name="Land M."/>
            <person name="Hauser L."/>
            <person name="Markowitz V."/>
            <person name="Cheng J.-F."/>
            <person name="Hugenholtz P."/>
            <person name="Woyke T."/>
            <person name="Wu D."/>
            <person name="Spring S."/>
            <person name="Schroeder M."/>
            <person name="Brambilla E.-M."/>
            <person name="Klenk H.-P."/>
            <person name="Eisen J.A."/>
        </authorList>
    </citation>
    <scope>NUCLEOTIDE SEQUENCE [LARGE SCALE GENOMIC DNA]</scope>
    <source>
        <strain evidence="11">ATCC BAA-1197 / DSM 17291 / Cas60314</strain>
    </source>
</reference>
<dbReference type="InterPro" id="IPR033919">
    <property type="entry name" value="TSA/FSA_arc/bac"/>
</dbReference>
<dbReference type="PANTHER" id="PTHR10683">
    <property type="entry name" value="TRANSALDOLASE"/>
    <property type="match status" value="1"/>
</dbReference>
<dbReference type="PANTHER" id="PTHR10683:SF40">
    <property type="entry name" value="FRUCTOSE-6-PHOSPHATE ALDOLASE 1-RELATED"/>
    <property type="match status" value="1"/>
</dbReference>
<dbReference type="GO" id="GO:0006098">
    <property type="term" value="P:pentose-phosphate shunt"/>
    <property type="evidence" value="ECO:0007669"/>
    <property type="project" value="UniProtKB-UniRule"/>
</dbReference>
<keyword evidence="7 9" id="KW-0704">Schiff base</keyword>
<keyword evidence="6 9" id="KW-0570">Pentose shunt</keyword>
<comment type="similarity">
    <text evidence="3 9">Belongs to the transaldolase family. Type 3B subfamily.</text>
</comment>
<dbReference type="InterPro" id="IPR013785">
    <property type="entry name" value="Aldolase_TIM"/>
</dbReference>
<dbReference type="SUPFAM" id="SSF51569">
    <property type="entry name" value="Aldolase"/>
    <property type="match status" value="1"/>
</dbReference>
<dbReference type="GO" id="GO:0004801">
    <property type="term" value="F:transaldolase activity"/>
    <property type="evidence" value="ECO:0007669"/>
    <property type="project" value="UniProtKB-UniRule"/>
</dbReference>
<evidence type="ECO:0000313" key="11">
    <source>
        <dbReference type="Proteomes" id="UP000005868"/>
    </source>
</evidence>
<dbReference type="AlphaFoldDB" id="G7V8F2"/>
<dbReference type="Pfam" id="PF00923">
    <property type="entry name" value="TAL_FSA"/>
    <property type="match status" value="1"/>
</dbReference>
<evidence type="ECO:0000256" key="8">
    <source>
        <dbReference type="ARBA" id="ARBA00048810"/>
    </source>
</evidence>
<dbReference type="eggNOG" id="COG0176">
    <property type="taxonomic scope" value="Bacteria"/>
</dbReference>
<dbReference type="OrthoDB" id="140919at2"/>
<dbReference type="InterPro" id="IPR018225">
    <property type="entry name" value="Transaldolase_AS"/>
</dbReference>
<dbReference type="FunFam" id="3.20.20.70:FF:000018">
    <property type="entry name" value="Probable transaldolase"/>
    <property type="match status" value="1"/>
</dbReference>
<dbReference type="EMBL" id="CP003096">
    <property type="protein sequence ID" value="AER66314.1"/>
    <property type="molecule type" value="Genomic_DNA"/>
</dbReference>
<reference evidence="10 11" key="2">
    <citation type="journal article" date="2012" name="Stand. Genomic Sci.">
        <title>Genome sequence of the moderately thermophilic, amino-acid-degrading and sulfur-reducing bacterium Thermovirga lienii type strain (Cas60314(T)).</title>
        <authorList>
            <person name="Goker M."/>
            <person name="Saunders E."/>
            <person name="Lapidus A."/>
            <person name="Nolan M."/>
            <person name="Lucas S."/>
            <person name="Hammon N."/>
            <person name="Deshpande S."/>
            <person name="Cheng J.F."/>
            <person name="Han C."/>
            <person name="Tapia R."/>
            <person name="Goodwin L.A."/>
            <person name="Pitluck S."/>
            <person name="Liolios K."/>
            <person name="Mavromatis K."/>
            <person name="Pagani I."/>
            <person name="Ivanova N."/>
            <person name="Mikhailova N."/>
            <person name="Pati A."/>
            <person name="Chen A."/>
            <person name="Palaniappan K."/>
            <person name="Land M."/>
            <person name="Chang Y.J."/>
            <person name="Jeffries C.D."/>
            <person name="Brambilla E.M."/>
            <person name="Rohde M."/>
            <person name="Spring S."/>
            <person name="Detter J.C."/>
            <person name="Woyke T."/>
            <person name="Bristow J."/>
            <person name="Eisen J.A."/>
            <person name="Markowitz V."/>
            <person name="Hugenholtz P."/>
            <person name="Kyrpides N.C."/>
            <person name="Klenk H.P."/>
        </authorList>
    </citation>
    <scope>NUCLEOTIDE SEQUENCE [LARGE SCALE GENOMIC DNA]</scope>
    <source>
        <strain evidence="11">ATCC BAA-1197 / DSM 17291 / Cas60314</strain>
    </source>
</reference>
<dbReference type="HAMAP" id="MF_00494">
    <property type="entry name" value="Transaldolase_3b"/>
    <property type="match status" value="1"/>
</dbReference>
<dbReference type="CDD" id="cd00956">
    <property type="entry name" value="Transaldolase_FSA"/>
    <property type="match status" value="1"/>
</dbReference>
<dbReference type="UniPathway" id="UPA00115">
    <property type="reaction ID" value="UER00414"/>
</dbReference>
<comment type="catalytic activity">
    <reaction evidence="8 9">
        <text>D-sedoheptulose 7-phosphate + D-glyceraldehyde 3-phosphate = D-erythrose 4-phosphate + beta-D-fructose 6-phosphate</text>
        <dbReference type="Rhea" id="RHEA:17053"/>
        <dbReference type="ChEBI" id="CHEBI:16897"/>
        <dbReference type="ChEBI" id="CHEBI:57483"/>
        <dbReference type="ChEBI" id="CHEBI:57634"/>
        <dbReference type="ChEBI" id="CHEBI:59776"/>
        <dbReference type="EC" id="2.2.1.2"/>
    </reaction>
</comment>
<gene>
    <name evidence="9" type="primary">tal</name>
    <name evidence="10" type="ordered locus">Tlie_0579</name>
</gene>
<keyword evidence="4 9" id="KW-0963">Cytoplasm</keyword>
<dbReference type="NCBIfam" id="TIGR00875">
    <property type="entry name" value="fsa_talC_mipB"/>
    <property type="match status" value="1"/>
</dbReference>
<dbReference type="InterPro" id="IPR001585">
    <property type="entry name" value="TAL/FSA"/>
</dbReference>
<keyword evidence="11" id="KW-1185">Reference proteome</keyword>
<evidence type="ECO:0000256" key="6">
    <source>
        <dbReference type="ARBA" id="ARBA00023126"/>
    </source>
</evidence>
<evidence type="ECO:0000256" key="3">
    <source>
        <dbReference type="ARBA" id="ARBA00005740"/>
    </source>
</evidence>
<dbReference type="InterPro" id="IPR022999">
    <property type="entry name" value="Transaldolase_3B"/>
</dbReference>
<dbReference type="PROSITE" id="PS00958">
    <property type="entry name" value="TRANSALDOLASE_2"/>
    <property type="match status" value="1"/>
</dbReference>
<dbReference type="GO" id="GO:0016832">
    <property type="term" value="F:aldehyde-lyase activity"/>
    <property type="evidence" value="ECO:0007669"/>
    <property type="project" value="InterPro"/>
</dbReference>
<accession>G7V8F2</accession>
<evidence type="ECO:0000256" key="9">
    <source>
        <dbReference type="HAMAP-Rule" id="MF_00494"/>
    </source>
</evidence>